<gene>
    <name evidence="1" type="ORF">LZC94_15290</name>
</gene>
<accession>A0ABZ2M7V7</accession>
<evidence type="ECO:0000313" key="2">
    <source>
        <dbReference type="Proteomes" id="UP001370348"/>
    </source>
</evidence>
<reference evidence="1 2" key="1">
    <citation type="submission" date="2021-12" db="EMBL/GenBank/DDBJ databases">
        <title>Discovery of the Pendulisporaceae a myxobacterial family with distinct sporulation behavior and unique specialized metabolism.</title>
        <authorList>
            <person name="Garcia R."/>
            <person name="Popoff A."/>
            <person name="Bader C.D."/>
            <person name="Loehr J."/>
            <person name="Walesch S."/>
            <person name="Walt C."/>
            <person name="Boldt J."/>
            <person name="Bunk B."/>
            <person name="Haeckl F.J.F.P.J."/>
            <person name="Gunesch A.P."/>
            <person name="Birkelbach J."/>
            <person name="Nuebel U."/>
            <person name="Pietschmann T."/>
            <person name="Bach T."/>
            <person name="Mueller R."/>
        </authorList>
    </citation>
    <scope>NUCLEOTIDE SEQUENCE [LARGE SCALE GENOMIC DNA]</scope>
    <source>
        <strain evidence="1 2">MSr11954</strain>
    </source>
</reference>
<dbReference type="EMBL" id="CP089984">
    <property type="protein sequence ID" value="WXB18592.1"/>
    <property type="molecule type" value="Genomic_DNA"/>
</dbReference>
<name>A0ABZ2M7V7_9BACT</name>
<proteinExistence type="predicted"/>
<sequence>MFSYLSDARRCLPELDRAELEDIVQWFRDHLDEPACMVPARVARDSTGDDEPSAVCWFRARALQHIARARRLSVLVRRARIAIIERWSDEVPGEICSEDAEQVAVASFWD</sequence>
<dbReference type="Proteomes" id="UP001370348">
    <property type="component" value="Chromosome"/>
</dbReference>
<evidence type="ECO:0000313" key="1">
    <source>
        <dbReference type="EMBL" id="WXB18592.1"/>
    </source>
</evidence>
<keyword evidence="2" id="KW-1185">Reference proteome</keyword>
<dbReference type="RefSeq" id="WP_394828225.1">
    <property type="nucleotide sequence ID" value="NZ_CP089984.1"/>
</dbReference>
<organism evidence="1 2">
    <name type="scientific">Pendulispora albinea</name>
    <dbReference type="NCBI Taxonomy" id="2741071"/>
    <lineage>
        <taxon>Bacteria</taxon>
        <taxon>Pseudomonadati</taxon>
        <taxon>Myxococcota</taxon>
        <taxon>Myxococcia</taxon>
        <taxon>Myxococcales</taxon>
        <taxon>Sorangiineae</taxon>
        <taxon>Pendulisporaceae</taxon>
        <taxon>Pendulispora</taxon>
    </lineage>
</organism>
<protein>
    <submittedName>
        <fullName evidence="1">Uncharacterized protein</fullName>
    </submittedName>
</protein>